<proteinExistence type="predicted"/>
<dbReference type="GeneID" id="88358779"/>
<protein>
    <submittedName>
        <fullName evidence="1">Uncharacterized protein</fullName>
    </submittedName>
</protein>
<dbReference type="Proteomes" id="UP000221961">
    <property type="component" value="Chromosome"/>
</dbReference>
<evidence type="ECO:0000313" key="1">
    <source>
        <dbReference type="EMBL" id="ATL67387.1"/>
    </source>
</evidence>
<name>A0A291RJ27_9NOCA</name>
<accession>A0A291RJ27</accession>
<organism evidence="1 2">
    <name type="scientific">Nocardia terpenica</name>
    <dbReference type="NCBI Taxonomy" id="455432"/>
    <lineage>
        <taxon>Bacteria</taxon>
        <taxon>Bacillati</taxon>
        <taxon>Actinomycetota</taxon>
        <taxon>Actinomycetes</taxon>
        <taxon>Mycobacteriales</taxon>
        <taxon>Nocardiaceae</taxon>
        <taxon>Nocardia</taxon>
    </lineage>
</organism>
<evidence type="ECO:0000313" key="2">
    <source>
        <dbReference type="Proteomes" id="UP000221961"/>
    </source>
</evidence>
<dbReference type="RefSeq" id="WP_098694530.1">
    <property type="nucleotide sequence ID" value="NZ_CP023778.1"/>
</dbReference>
<dbReference type="AlphaFoldDB" id="A0A291RJ27"/>
<dbReference type="KEGG" id="ntp:CRH09_15450"/>
<reference evidence="1 2" key="1">
    <citation type="submission" date="2017-10" db="EMBL/GenBank/DDBJ databases">
        <title>Comparative genomics between pathogenic Norcardia.</title>
        <authorList>
            <person name="Zeng L."/>
        </authorList>
    </citation>
    <scope>NUCLEOTIDE SEQUENCE [LARGE SCALE GENOMIC DNA]</scope>
    <source>
        <strain evidence="1 2">NC_YFY_NT001</strain>
    </source>
</reference>
<dbReference type="EMBL" id="CP023778">
    <property type="protein sequence ID" value="ATL67387.1"/>
    <property type="molecule type" value="Genomic_DNA"/>
</dbReference>
<sequence length="186" mass="21172">MSFIGLYYPHTEIANDSWLKYAALYWPRMARLRPRAYERSSTGTEQWLYKQQWLFDIEPPAWAAAEVAEPFFGLIREHSKVLAARFGLDSDLRVRHFSGEINPRLLHLELDKGKPSWVRDLDTIIPDPGVSVVQHAVLTFIAVDTISVDLCREPDPGRVGGDSIVFRHEVAWDGSASCCRVHVRPG</sequence>
<gene>
    <name evidence="1" type="ORF">CRH09_15450</name>
</gene>